<dbReference type="EC" id="3.2.1.22" evidence="9"/>
<dbReference type="GO" id="GO:0004557">
    <property type="term" value="F:alpha-galactosidase activity"/>
    <property type="evidence" value="ECO:0007669"/>
    <property type="project" value="UniProtKB-EC"/>
</dbReference>
<protein>
    <submittedName>
        <fullName evidence="9">Retaining alpha-galactosidase</fullName>
        <ecNumber evidence="9">3.2.1.22</ecNumber>
    </submittedName>
</protein>
<dbReference type="PANTHER" id="PTHR35803">
    <property type="entry name" value="GLUCAN 1,4-ALPHA-GLUCOSIDASE SUSB-RELATED"/>
    <property type="match status" value="1"/>
</dbReference>
<dbReference type="Pfam" id="PF14509">
    <property type="entry name" value="GH97_C"/>
    <property type="match status" value="1"/>
</dbReference>
<keyword evidence="3 9" id="KW-0378">Hydrolase</keyword>
<dbReference type="RefSeq" id="WP_154670005.1">
    <property type="nucleotide sequence ID" value="NZ_LT608328.1"/>
</dbReference>
<feature type="domain" description="Glycosyl-hydrolase 97 C-terminal oligomerisation" evidence="8">
    <location>
        <begin position="552"/>
        <end position="649"/>
    </location>
</feature>
<dbReference type="Gene3D" id="2.70.98.10">
    <property type="match status" value="1"/>
</dbReference>
<proteinExistence type="predicted"/>
<dbReference type="InterPro" id="IPR029483">
    <property type="entry name" value="GH97_C"/>
</dbReference>
<dbReference type="InterPro" id="IPR013785">
    <property type="entry name" value="Aldolase_TIM"/>
</dbReference>
<evidence type="ECO:0000256" key="3">
    <source>
        <dbReference type="ARBA" id="ARBA00022801"/>
    </source>
</evidence>
<keyword evidence="10" id="KW-1185">Reference proteome</keyword>
<comment type="cofactor">
    <cofactor evidence="1">
        <name>Ca(2+)</name>
        <dbReference type="ChEBI" id="CHEBI:29108"/>
    </cofactor>
</comment>
<accession>A0A1G4G3P8</accession>
<evidence type="ECO:0000313" key="9">
    <source>
        <dbReference type="EMBL" id="SCM55397.1"/>
    </source>
</evidence>
<evidence type="ECO:0000256" key="2">
    <source>
        <dbReference type="ARBA" id="ARBA00011245"/>
    </source>
</evidence>
<organism evidence="9 10">
    <name type="scientific">Petrimonas mucosa</name>
    <dbReference type="NCBI Taxonomy" id="1642646"/>
    <lineage>
        <taxon>Bacteria</taxon>
        <taxon>Pseudomonadati</taxon>
        <taxon>Bacteroidota</taxon>
        <taxon>Bacteroidia</taxon>
        <taxon>Bacteroidales</taxon>
        <taxon>Dysgonomonadaceae</taxon>
        <taxon>Petrimonas</taxon>
    </lineage>
</organism>
<dbReference type="InterPro" id="IPR014718">
    <property type="entry name" value="GH-type_carb-bd"/>
</dbReference>
<dbReference type="EMBL" id="LT608328">
    <property type="protein sequence ID" value="SCM55397.1"/>
    <property type="molecule type" value="Genomic_DNA"/>
</dbReference>
<dbReference type="GO" id="GO:0030246">
    <property type="term" value="F:carbohydrate binding"/>
    <property type="evidence" value="ECO:0007669"/>
    <property type="project" value="InterPro"/>
</dbReference>
<dbReference type="InterPro" id="IPR017853">
    <property type="entry name" value="GH"/>
</dbReference>
<dbReference type="SUPFAM" id="SSF51445">
    <property type="entry name" value="(Trans)glycosidases"/>
    <property type="match status" value="1"/>
</dbReference>
<dbReference type="Pfam" id="PF14508">
    <property type="entry name" value="GH97_N"/>
    <property type="match status" value="1"/>
</dbReference>
<dbReference type="Proteomes" id="UP000178485">
    <property type="component" value="Chromosome i"/>
</dbReference>
<dbReference type="Gene3D" id="2.60.40.1180">
    <property type="entry name" value="Golgi alpha-mannosidase II"/>
    <property type="match status" value="1"/>
</dbReference>
<evidence type="ECO:0000259" key="8">
    <source>
        <dbReference type="Pfam" id="PF14509"/>
    </source>
</evidence>
<evidence type="ECO:0000256" key="5">
    <source>
        <dbReference type="ARBA" id="ARBA00023295"/>
    </source>
</evidence>
<evidence type="ECO:0000256" key="4">
    <source>
        <dbReference type="ARBA" id="ARBA00022837"/>
    </source>
</evidence>
<dbReference type="InterPro" id="IPR019563">
    <property type="entry name" value="GH97_catalytic"/>
</dbReference>
<sequence>MKRIYFILVFFILWGVCLRASVSKIVSPDGRLALHIFVEKEVSVELFADNLTIFRIENIRLETEERVIPSEKARVKRIRKRAVDNLVQPVIKEKQAEIPDKYNEVTIEFTDNSKLEFRLYSDGFAYRYILDLPGELRIKNDIANFLFDENAILTYQKDNNPNSDYEKPYLTTSIHDMEINDMGNLPALVKSGAGKFILFMEADSKDYPVMWIKKRQEGLTTHYWGVPTGYNEKGNRFNRKSTTGNGDFIADIKAPRSLPWKVFAFADKEIGLLTNQMVYLLGDECKIADTSWIRPGWVTFDWWSRRGIYNVDFKAGINTETAKYMVDFAHDFNMNYFMLDDGWTLGEDLTQTIPGLNMEEVVSHARSKNVDLILWVPYALFDEQMDKALEQFQRWGIKGVKIDFINRSDQEAVNFYWKAAEKCAQYKMIINFHGAYRPDGLRRAYPNVLTREALIEFEYNGINGWDNPDHHCTLPFIRNVAGPMDYIPGTMNNATKQDFRVNGDKPMGQGTRAHSIAMAVVMQSPLQMVPDAQPLYYNNMECTRFLAGIPVEWDETVPLDARIGDYVALARRRGRVWYVAAITDWDPRNISINFDFLEPGKVYVMEVIKDGVNADKTAVDYKRERKRGIRRGDSVAIEMVSGGGWIAKLEEE</sequence>
<evidence type="ECO:0000259" key="6">
    <source>
        <dbReference type="Pfam" id="PF10566"/>
    </source>
</evidence>
<dbReference type="InterPro" id="IPR013780">
    <property type="entry name" value="Glyco_hydro_b"/>
</dbReference>
<feature type="domain" description="Glycosyl-hydrolase 97 catalytic" evidence="6">
    <location>
        <begin position="302"/>
        <end position="453"/>
    </location>
</feature>
<dbReference type="PANTHER" id="PTHR35803:SF2">
    <property type="entry name" value="RETAINING ALPHA-GALACTOSIDASE"/>
    <property type="match status" value="1"/>
</dbReference>
<dbReference type="STRING" id="1642646.ING2E5A_0324"/>
<comment type="subunit">
    <text evidence="2">Monomer.</text>
</comment>
<dbReference type="Gene3D" id="3.20.20.70">
    <property type="entry name" value="Aldolase class I"/>
    <property type="match status" value="1"/>
</dbReference>
<dbReference type="KEGG" id="pmuc:ING2E5A_0324"/>
<dbReference type="InterPro" id="IPR029486">
    <property type="entry name" value="GH97_N"/>
</dbReference>
<keyword evidence="5 9" id="KW-0326">Glycosidase</keyword>
<dbReference type="Pfam" id="PF10566">
    <property type="entry name" value="Glyco_hydro_97"/>
    <property type="match status" value="1"/>
</dbReference>
<evidence type="ECO:0000256" key="1">
    <source>
        <dbReference type="ARBA" id="ARBA00001913"/>
    </source>
</evidence>
<evidence type="ECO:0000259" key="7">
    <source>
        <dbReference type="Pfam" id="PF14508"/>
    </source>
</evidence>
<feature type="domain" description="Glycosyl-hydrolase 97 N-terminal" evidence="7">
    <location>
        <begin position="25"/>
        <end position="281"/>
    </location>
</feature>
<evidence type="ECO:0000313" key="10">
    <source>
        <dbReference type="Proteomes" id="UP000178485"/>
    </source>
</evidence>
<name>A0A1G4G3P8_9BACT</name>
<gene>
    <name evidence="9" type="ORF">ING2E5A_0324</name>
</gene>
<dbReference type="AlphaFoldDB" id="A0A1G4G3P8"/>
<dbReference type="InterPro" id="IPR052720">
    <property type="entry name" value="Glycosyl_hydrolase_97"/>
</dbReference>
<keyword evidence="4" id="KW-0106">Calcium</keyword>
<reference evidence="9 10" key="1">
    <citation type="submission" date="2016-08" db="EMBL/GenBank/DDBJ databases">
        <authorList>
            <person name="Seilhamer J.J."/>
        </authorList>
    </citation>
    <scope>NUCLEOTIDE SEQUENCE [LARGE SCALE GENOMIC DNA]</scope>
    <source>
        <strain evidence="9">ING2-E5A</strain>
    </source>
</reference>